<dbReference type="EMBL" id="QOHR01000004">
    <property type="protein sequence ID" value="REC57984.1"/>
    <property type="molecule type" value="Genomic_DNA"/>
</dbReference>
<organism evidence="3 4">
    <name type="scientific">Rhodosalinus sediminis</name>
    <dbReference type="NCBI Taxonomy" id="1940533"/>
    <lineage>
        <taxon>Bacteria</taxon>
        <taxon>Pseudomonadati</taxon>
        <taxon>Pseudomonadota</taxon>
        <taxon>Alphaproteobacteria</taxon>
        <taxon>Rhodobacterales</taxon>
        <taxon>Paracoccaceae</taxon>
        <taxon>Rhodosalinus</taxon>
    </lineage>
</organism>
<dbReference type="OrthoDB" id="7626141at2"/>
<comment type="similarity">
    <text evidence="1">Belongs to the membrane fusion protein (MFP) (TC 8.A.1) family.</text>
</comment>
<evidence type="ECO:0000313" key="4">
    <source>
        <dbReference type="Proteomes" id="UP000257131"/>
    </source>
</evidence>
<reference evidence="3 4" key="1">
    <citation type="journal article" date="2017" name="Int. J. Syst. Evol. Microbiol.">
        <title>Rhodosalinus sediminis gen. nov., sp. nov., isolated from marine saltern.</title>
        <authorList>
            <person name="Guo L.Y."/>
            <person name="Ling S.K."/>
            <person name="Li C.M."/>
            <person name="Chen G.J."/>
            <person name="Du Z.J."/>
        </authorList>
    </citation>
    <scope>NUCLEOTIDE SEQUENCE [LARGE SCALE GENOMIC DNA]</scope>
    <source>
        <strain evidence="3 4">WDN1C137</strain>
    </source>
</reference>
<comment type="caution">
    <text evidence="3">The sequence shown here is derived from an EMBL/GenBank/DDBJ whole genome shotgun (WGS) entry which is preliminary data.</text>
</comment>
<dbReference type="SUPFAM" id="SSF111369">
    <property type="entry name" value="HlyD-like secretion proteins"/>
    <property type="match status" value="2"/>
</dbReference>
<name>A0A3D9BWT8_9RHOB</name>
<feature type="coiled-coil region" evidence="2">
    <location>
        <begin position="199"/>
        <end position="233"/>
    </location>
</feature>
<proteinExistence type="inferred from homology"/>
<dbReference type="InterPro" id="IPR006143">
    <property type="entry name" value="RND_pump_MFP"/>
</dbReference>
<evidence type="ECO:0000256" key="1">
    <source>
        <dbReference type="ARBA" id="ARBA00009477"/>
    </source>
</evidence>
<dbReference type="PANTHER" id="PTHR30469">
    <property type="entry name" value="MULTIDRUG RESISTANCE PROTEIN MDTA"/>
    <property type="match status" value="1"/>
</dbReference>
<dbReference type="PANTHER" id="PTHR30469:SF29">
    <property type="entry name" value="BLR2860 PROTEIN"/>
    <property type="match status" value="1"/>
</dbReference>
<evidence type="ECO:0000256" key="2">
    <source>
        <dbReference type="SAM" id="Coils"/>
    </source>
</evidence>
<dbReference type="Gene3D" id="2.40.50.100">
    <property type="match status" value="1"/>
</dbReference>
<gene>
    <name evidence="3" type="ORF">DRV84_05215</name>
</gene>
<protein>
    <submittedName>
        <fullName evidence="3">Efflux RND transporter periplasmic adaptor subunit</fullName>
    </submittedName>
</protein>
<dbReference type="AlphaFoldDB" id="A0A3D9BWT8"/>
<dbReference type="RefSeq" id="WP_115978821.1">
    <property type="nucleotide sequence ID" value="NZ_QOHR01000004.1"/>
</dbReference>
<dbReference type="Proteomes" id="UP000257131">
    <property type="component" value="Unassembled WGS sequence"/>
</dbReference>
<dbReference type="Gene3D" id="1.10.287.470">
    <property type="entry name" value="Helix hairpin bin"/>
    <property type="match status" value="1"/>
</dbReference>
<sequence>MRFLGKSAAGLFLVSAALGLLVYAGAAIQGAVQERMADAPRAPEASERVFAVDVLTAEAGPATPVLTAYGEVLSRRTLELRAAAAGRVVDLSESFVDGGAVTEGEVLLRIDPADAEAARDRARADLMDARAEAREAERALALARDELAVAEEQAELRARALARSRDLTDRGVGTEATVETAELASASARQAVVARRQAVAQAEARVDQAATRIERSEIALAEAERRLADTVLRADFDGRLAEVAAIEGGLVSMNERLGRLIDADALEVAFRVSTAQYTRLLDESGDLRAAPVEVRLEVSDAALTATGRLERDDAAVGEGRTGRRVFARLDAAPGFKPGDFVTVEVEEPALREVVRLPATALDSADEVLVLGPENRLEAMAVTLLRRQGDEVLVRAPALDGRRVVAARTPLLGPGVKVRPLESAAAAGLEPEAMLELSPERRARLVAFVEEDADIPEAARARLRARLAAPRVPARVVARLEQRMEG</sequence>
<dbReference type="NCBIfam" id="TIGR01730">
    <property type="entry name" value="RND_mfp"/>
    <property type="match status" value="1"/>
</dbReference>
<keyword evidence="2" id="KW-0175">Coiled coil</keyword>
<dbReference type="Gene3D" id="2.40.420.20">
    <property type="match status" value="1"/>
</dbReference>
<dbReference type="GO" id="GO:1990281">
    <property type="term" value="C:efflux pump complex"/>
    <property type="evidence" value="ECO:0007669"/>
    <property type="project" value="TreeGrafter"/>
</dbReference>
<keyword evidence="4" id="KW-1185">Reference proteome</keyword>
<feature type="coiled-coil region" evidence="2">
    <location>
        <begin position="119"/>
        <end position="153"/>
    </location>
</feature>
<accession>A0A3D9BWT8</accession>
<dbReference type="GO" id="GO:0015562">
    <property type="term" value="F:efflux transmembrane transporter activity"/>
    <property type="evidence" value="ECO:0007669"/>
    <property type="project" value="TreeGrafter"/>
</dbReference>
<evidence type="ECO:0000313" key="3">
    <source>
        <dbReference type="EMBL" id="REC57984.1"/>
    </source>
</evidence>